<sequence>MKKEINVVGAVVTSGGKILSAQRSAIMSLPGLWEFPGGKIEPGETPRAALVREMQEELLCTVDIGDQVASTRYEYDFGFVTLTTFYATLVDGEPQLTEHSEIRWIDAADLDSVEWAPADVPAVETIMTAFLAQER</sequence>
<keyword evidence="3" id="KW-0515">Mutator protein</keyword>
<keyword evidence="8" id="KW-0460">Magnesium</keyword>
<dbReference type="CDD" id="cd03425">
    <property type="entry name" value="NUDIX_MutT_NudA_like"/>
    <property type="match status" value="1"/>
</dbReference>
<comment type="similarity">
    <text evidence="2">Belongs to the Nudix hydrolase family.</text>
</comment>
<organism evidence="13 14">
    <name type="scientific">Brevibacterium sandarakinum</name>
    <dbReference type="NCBI Taxonomy" id="629680"/>
    <lineage>
        <taxon>Bacteria</taxon>
        <taxon>Bacillati</taxon>
        <taxon>Actinomycetota</taxon>
        <taxon>Actinomycetes</taxon>
        <taxon>Micrococcales</taxon>
        <taxon>Brevibacteriaceae</taxon>
        <taxon>Brevibacterium</taxon>
    </lineage>
</organism>
<dbReference type="InterPro" id="IPR047127">
    <property type="entry name" value="MutT-like"/>
</dbReference>
<evidence type="ECO:0000256" key="7">
    <source>
        <dbReference type="ARBA" id="ARBA00022801"/>
    </source>
</evidence>
<evidence type="ECO:0000256" key="3">
    <source>
        <dbReference type="ARBA" id="ARBA00022457"/>
    </source>
</evidence>
<dbReference type="Pfam" id="PF00293">
    <property type="entry name" value="NUDIX"/>
    <property type="match status" value="1"/>
</dbReference>
<dbReference type="GO" id="GO:0046872">
    <property type="term" value="F:metal ion binding"/>
    <property type="evidence" value="ECO:0007669"/>
    <property type="project" value="UniProtKB-KW"/>
</dbReference>
<evidence type="ECO:0000256" key="11">
    <source>
        <dbReference type="ARBA" id="ARBA00038905"/>
    </source>
</evidence>
<dbReference type="GO" id="GO:0008413">
    <property type="term" value="F:8-oxo-7,8-dihydroguanosine triphosphate pyrophosphatase activity"/>
    <property type="evidence" value="ECO:0007669"/>
    <property type="project" value="TreeGrafter"/>
</dbReference>
<evidence type="ECO:0000256" key="10">
    <source>
        <dbReference type="ARBA" id="ARBA00035861"/>
    </source>
</evidence>
<keyword evidence="5" id="KW-0479">Metal-binding</keyword>
<evidence type="ECO:0000256" key="4">
    <source>
        <dbReference type="ARBA" id="ARBA00022705"/>
    </source>
</evidence>
<dbReference type="Proteomes" id="UP000199700">
    <property type="component" value="Chromosome"/>
</dbReference>
<gene>
    <name evidence="13" type="ORF">SAMN04489751_1613</name>
</gene>
<evidence type="ECO:0000313" key="13">
    <source>
        <dbReference type="EMBL" id="SDS26265.1"/>
    </source>
</evidence>
<comment type="cofactor">
    <cofactor evidence="1">
        <name>Mg(2+)</name>
        <dbReference type="ChEBI" id="CHEBI:18420"/>
    </cofactor>
</comment>
<dbReference type="SUPFAM" id="SSF55811">
    <property type="entry name" value="Nudix"/>
    <property type="match status" value="1"/>
</dbReference>
<dbReference type="OrthoDB" id="9804442at2"/>
<feature type="domain" description="Nudix hydrolase" evidence="12">
    <location>
        <begin position="2"/>
        <end position="127"/>
    </location>
</feature>
<dbReference type="Gene3D" id="3.90.79.10">
    <property type="entry name" value="Nucleoside Triphosphate Pyrophosphohydrolase"/>
    <property type="match status" value="1"/>
</dbReference>
<comment type="catalytic activity">
    <reaction evidence="10">
        <text>8-oxo-dGTP + H2O = 8-oxo-dGMP + diphosphate + H(+)</text>
        <dbReference type="Rhea" id="RHEA:31575"/>
        <dbReference type="ChEBI" id="CHEBI:15377"/>
        <dbReference type="ChEBI" id="CHEBI:15378"/>
        <dbReference type="ChEBI" id="CHEBI:33019"/>
        <dbReference type="ChEBI" id="CHEBI:63224"/>
        <dbReference type="ChEBI" id="CHEBI:77896"/>
        <dbReference type="EC" id="3.6.1.55"/>
    </reaction>
</comment>
<dbReference type="InterPro" id="IPR000086">
    <property type="entry name" value="NUDIX_hydrolase_dom"/>
</dbReference>
<accession>A0A1H1QS81</accession>
<dbReference type="STRING" id="629680.SAMN04489751_1613"/>
<dbReference type="GO" id="GO:0044715">
    <property type="term" value="F:8-oxo-dGDP phosphatase activity"/>
    <property type="evidence" value="ECO:0007669"/>
    <property type="project" value="TreeGrafter"/>
</dbReference>
<dbReference type="GO" id="GO:0035539">
    <property type="term" value="F:8-oxo-7,8-dihydrodeoxyguanosine triphosphate pyrophosphatase activity"/>
    <property type="evidence" value="ECO:0007669"/>
    <property type="project" value="UniProtKB-EC"/>
</dbReference>
<protein>
    <recommendedName>
        <fullName evidence="11">8-oxo-dGTP diphosphatase</fullName>
        <ecNumber evidence="11">3.6.1.55</ecNumber>
    </recommendedName>
</protein>
<evidence type="ECO:0000256" key="6">
    <source>
        <dbReference type="ARBA" id="ARBA00022763"/>
    </source>
</evidence>
<proteinExistence type="inferred from homology"/>
<dbReference type="PANTHER" id="PTHR47707">
    <property type="entry name" value="8-OXO-DGTP DIPHOSPHATASE"/>
    <property type="match status" value="1"/>
</dbReference>
<dbReference type="InterPro" id="IPR015797">
    <property type="entry name" value="NUDIX_hydrolase-like_dom_sf"/>
</dbReference>
<keyword evidence="14" id="KW-1185">Reference proteome</keyword>
<dbReference type="EC" id="3.6.1.55" evidence="11"/>
<keyword evidence="7" id="KW-0378">Hydrolase</keyword>
<dbReference type="InterPro" id="IPR020476">
    <property type="entry name" value="Nudix_hydrolase"/>
</dbReference>
<evidence type="ECO:0000256" key="8">
    <source>
        <dbReference type="ARBA" id="ARBA00022842"/>
    </source>
</evidence>
<dbReference type="GO" id="GO:0006281">
    <property type="term" value="P:DNA repair"/>
    <property type="evidence" value="ECO:0007669"/>
    <property type="project" value="UniProtKB-KW"/>
</dbReference>
<evidence type="ECO:0000259" key="12">
    <source>
        <dbReference type="PROSITE" id="PS51462"/>
    </source>
</evidence>
<evidence type="ECO:0000313" key="14">
    <source>
        <dbReference type="Proteomes" id="UP000199700"/>
    </source>
</evidence>
<dbReference type="RefSeq" id="WP_092104662.1">
    <property type="nucleotide sequence ID" value="NZ_LT629739.1"/>
</dbReference>
<evidence type="ECO:0000256" key="9">
    <source>
        <dbReference type="ARBA" id="ARBA00023204"/>
    </source>
</evidence>
<evidence type="ECO:0000256" key="5">
    <source>
        <dbReference type="ARBA" id="ARBA00022723"/>
    </source>
</evidence>
<keyword evidence="4" id="KW-0235">DNA replication</keyword>
<keyword evidence="6" id="KW-0227">DNA damage</keyword>
<dbReference type="EMBL" id="LT629739">
    <property type="protein sequence ID" value="SDS26265.1"/>
    <property type="molecule type" value="Genomic_DNA"/>
</dbReference>
<evidence type="ECO:0000256" key="2">
    <source>
        <dbReference type="ARBA" id="ARBA00005582"/>
    </source>
</evidence>
<dbReference type="PANTHER" id="PTHR47707:SF1">
    <property type="entry name" value="NUDIX HYDROLASE FAMILY PROTEIN"/>
    <property type="match status" value="1"/>
</dbReference>
<reference evidence="13" key="1">
    <citation type="submission" date="2016-10" db="EMBL/GenBank/DDBJ databases">
        <authorList>
            <person name="Varghese N."/>
            <person name="Submissions S."/>
        </authorList>
    </citation>
    <scope>NUCLEOTIDE SEQUENCE [LARGE SCALE GENOMIC DNA]</scope>
    <source>
        <strain evidence="13">DSM 22082</strain>
    </source>
</reference>
<evidence type="ECO:0000256" key="1">
    <source>
        <dbReference type="ARBA" id="ARBA00001946"/>
    </source>
</evidence>
<keyword evidence="9" id="KW-0234">DNA repair</keyword>
<dbReference type="GO" id="GO:0044716">
    <property type="term" value="F:8-oxo-GDP phosphatase activity"/>
    <property type="evidence" value="ECO:0007669"/>
    <property type="project" value="TreeGrafter"/>
</dbReference>
<dbReference type="GO" id="GO:0006260">
    <property type="term" value="P:DNA replication"/>
    <property type="evidence" value="ECO:0007669"/>
    <property type="project" value="UniProtKB-KW"/>
</dbReference>
<dbReference type="PROSITE" id="PS51462">
    <property type="entry name" value="NUDIX"/>
    <property type="match status" value="1"/>
</dbReference>
<dbReference type="AlphaFoldDB" id="A0A1H1QS81"/>
<dbReference type="PRINTS" id="PR00502">
    <property type="entry name" value="NUDIXFAMILY"/>
</dbReference>
<name>A0A1H1QS81_BRESA</name>